<evidence type="ECO:0000313" key="2">
    <source>
        <dbReference type="Proteomes" id="UP000789525"/>
    </source>
</evidence>
<comment type="caution">
    <text evidence="1">The sequence shown here is derived from an EMBL/GenBank/DDBJ whole genome shotgun (WGS) entry which is preliminary data.</text>
</comment>
<accession>A0ACA9QFU7</accession>
<gene>
    <name evidence="1" type="ORF">ACOLOM_LOCUS12311</name>
</gene>
<feature type="non-terminal residue" evidence="1">
    <location>
        <position position="1"/>
    </location>
</feature>
<reference evidence="1" key="1">
    <citation type="submission" date="2021-06" db="EMBL/GenBank/DDBJ databases">
        <authorList>
            <person name="Kallberg Y."/>
            <person name="Tangrot J."/>
            <person name="Rosling A."/>
        </authorList>
    </citation>
    <scope>NUCLEOTIDE SEQUENCE</scope>
    <source>
        <strain evidence="1">CL356</strain>
    </source>
</reference>
<protein>
    <submittedName>
        <fullName evidence="1">4849_t:CDS:1</fullName>
    </submittedName>
</protein>
<name>A0ACA9QFU7_9GLOM</name>
<sequence>ALVPHPVDSTLLNINEIPDTGISYMLPANWNRIGGHATDQFPALQKGWCKSREVVALEPILRACACQFNLDMQGNTISNAIETNDYTPTRGGESPAYAVQNVAPAFSPSPFTMNDTSHHCLSTSEHNITFSSSQQYSKVPDSYDLLGPRGAPPHQTLSEANEPVLSPTLSTIIGPPVSPK</sequence>
<evidence type="ECO:0000313" key="1">
    <source>
        <dbReference type="EMBL" id="CAG8743557.1"/>
    </source>
</evidence>
<feature type="non-terminal residue" evidence="1">
    <location>
        <position position="180"/>
    </location>
</feature>
<dbReference type="Proteomes" id="UP000789525">
    <property type="component" value="Unassembled WGS sequence"/>
</dbReference>
<keyword evidence="2" id="KW-1185">Reference proteome</keyword>
<dbReference type="EMBL" id="CAJVPT010049228">
    <property type="protein sequence ID" value="CAG8743557.1"/>
    <property type="molecule type" value="Genomic_DNA"/>
</dbReference>
<proteinExistence type="predicted"/>
<organism evidence="1 2">
    <name type="scientific">Acaulospora colombiana</name>
    <dbReference type="NCBI Taxonomy" id="27376"/>
    <lineage>
        <taxon>Eukaryota</taxon>
        <taxon>Fungi</taxon>
        <taxon>Fungi incertae sedis</taxon>
        <taxon>Mucoromycota</taxon>
        <taxon>Glomeromycotina</taxon>
        <taxon>Glomeromycetes</taxon>
        <taxon>Diversisporales</taxon>
        <taxon>Acaulosporaceae</taxon>
        <taxon>Acaulospora</taxon>
    </lineage>
</organism>